<dbReference type="AlphaFoldDB" id="A0A1J5SYZ6"/>
<dbReference type="GO" id="GO:0030170">
    <property type="term" value="F:pyridoxal phosphate binding"/>
    <property type="evidence" value="ECO:0007669"/>
    <property type="project" value="InterPro"/>
</dbReference>
<evidence type="ECO:0000256" key="5">
    <source>
        <dbReference type="ARBA" id="ARBA00022679"/>
    </source>
</evidence>
<dbReference type="NCBIfam" id="NF002325">
    <property type="entry name" value="PRK01278.1"/>
    <property type="match status" value="1"/>
</dbReference>
<proteinExistence type="inferred from homology"/>
<sequence length="404" mass="43424">MEPTIVRTNAAELYDAYVLKNYGRPAITLVRGRGAQVWDDQGKAYLDFTSGIAVSALGHCHPQWVAAVQRQAAELIHVSNLFRNPNQAELARRLVGYAGPGRVFFCNSGAEANEGLIKLARLHGQKKAGGEEGKCFKILCAKNAFHGRTYGGMSATPQEKIQKGFRPLVPGFAFGEINNLKSFEEQVDEATAAIFVETIQGESGVNPCTNEFLSGLRDLCNRHNLLLLLDEVQCGIGRTGTFYAFEQAGIRPDAIGMAKGLGGGMPIGAVWISENSADLFHPGSHGTTFGGTPLACAAALAVLDVIEKEGLLAHVVNEGARWMLELQKLVKEFPQKVVGVRGRGFMIGIQMASDPTPFVTALREQGLLVPGAGGNAFRLLPPLNATRDELDRATDLIRGVLARS</sequence>
<name>A0A1J5SYZ6_9ZZZZ</name>
<evidence type="ECO:0000256" key="6">
    <source>
        <dbReference type="ARBA" id="ARBA00022898"/>
    </source>
</evidence>
<dbReference type="InterPro" id="IPR049704">
    <property type="entry name" value="Aminotrans_3_PPA_site"/>
</dbReference>
<dbReference type="EC" id="2.6.1.11" evidence="8"/>
<dbReference type="GO" id="GO:0003992">
    <property type="term" value="F:N2-acetyl-L-ornithine:2-oxoglutarate 5-aminotransferase activity"/>
    <property type="evidence" value="ECO:0007669"/>
    <property type="project" value="UniProtKB-EC"/>
</dbReference>
<gene>
    <name evidence="8" type="primary">argD_7</name>
    <name evidence="8" type="ORF">GALL_127800</name>
</gene>
<dbReference type="NCBIfam" id="TIGR00707">
    <property type="entry name" value="argD"/>
    <property type="match status" value="1"/>
</dbReference>
<dbReference type="Pfam" id="PF00202">
    <property type="entry name" value="Aminotran_3"/>
    <property type="match status" value="1"/>
</dbReference>
<comment type="caution">
    <text evidence="8">The sequence shown here is derived from an EMBL/GenBank/DDBJ whole genome shotgun (WGS) entry which is preliminary data.</text>
</comment>
<evidence type="ECO:0000313" key="8">
    <source>
        <dbReference type="EMBL" id="OIR05222.1"/>
    </source>
</evidence>
<reference evidence="8" key="1">
    <citation type="submission" date="2016-10" db="EMBL/GenBank/DDBJ databases">
        <title>Sequence of Gallionella enrichment culture.</title>
        <authorList>
            <person name="Poehlein A."/>
            <person name="Muehling M."/>
            <person name="Daniel R."/>
        </authorList>
    </citation>
    <scope>NUCLEOTIDE SEQUENCE</scope>
</reference>
<dbReference type="FunFam" id="3.40.640.10:FF:000004">
    <property type="entry name" value="Acetylornithine aminotransferase"/>
    <property type="match status" value="1"/>
</dbReference>
<keyword evidence="5 8" id="KW-0808">Transferase</keyword>
<dbReference type="CDD" id="cd00610">
    <property type="entry name" value="OAT_like"/>
    <property type="match status" value="1"/>
</dbReference>
<accession>A0A1J5SYZ6</accession>
<dbReference type="Gene3D" id="3.90.1150.10">
    <property type="entry name" value="Aspartate Aminotransferase, domain 1"/>
    <property type="match status" value="1"/>
</dbReference>
<protein>
    <submittedName>
        <fullName evidence="8">Acetylornithine aminotransferase</fullName>
        <ecNumber evidence="8">2.6.1.11</ecNumber>
    </submittedName>
</protein>
<dbReference type="PANTHER" id="PTHR11986:SF79">
    <property type="entry name" value="ACETYLORNITHINE AMINOTRANSFERASE, MITOCHONDRIAL"/>
    <property type="match status" value="1"/>
</dbReference>
<dbReference type="SUPFAM" id="SSF53383">
    <property type="entry name" value="PLP-dependent transferases"/>
    <property type="match status" value="1"/>
</dbReference>
<keyword evidence="3 8" id="KW-0032">Aminotransferase</keyword>
<keyword evidence="6" id="KW-0663">Pyridoxal phosphate</keyword>
<dbReference type="PANTHER" id="PTHR11986">
    <property type="entry name" value="AMINOTRANSFERASE CLASS III"/>
    <property type="match status" value="1"/>
</dbReference>
<dbReference type="InterPro" id="IPR015421">
    <property type="entry name" value="PyrdxlP-dep_Trfase_major"/>
</dbReference>
<evidence type="ECO:0000256" key="7">
    <source>
        <dbReference type="ARBA" id="ARBA00029440"/>
    </source>
</evidence>
<dbReference type="Gene3D" id="3.40.640.10">
    <property type="entry name" value="Type I PLP-dependent aspartate aminotransferase-like (Major domain)"/>
    <property type="match status" value="1"/>
</dbReference>
<dbReference type="GO" id="GO:0042802">
    <property type="term" value="F:identical protein binding"/>
    <property type="evidence" value="ECO:0007669"/>
    <property type="project" value="TreeGrafter"/>
</dbReference>
<evidence type="ECO:0000256" key="2">
    <source>
        <dbReference type="ARBA" id="ARBA00004173"/>
    </source>
</evidence>
<dbReference type="InterPro" id="IPR004636">
    <property type="entry name" value="AcOrn/SuccOrn_fam"/>
</dbReference>
<dbReference type="GO" id="GO:0005739">
    <property type="term" value="C:mitochondrion"/>
    <property type="evidence" value="ECO:0007669"/>
    <property type="project" value="UniProtKB-SubCell"/>
</dbReference>
<dbReference type="InterPro" id="IPR015424">
    <property type="entry name" value="PyrdxlP-dep_Trfase"/>
</dbReference>
<comment type="pathway">
    <text evidence="7">Amino-acid biosynthesis.</text>
</comment>
<dbReference type="EMBL" id="MLJW01000052">
    <property type="protein sequence ID" value="OIR05222.1"/>
    <property type="molecule type" value="Genomic_DNA"/>
</dbReference>
<dbReference type="PROSITE" id="PS00600">
    <property type="entry name" value="AA_TRANSFER_CLASS_3"/>
    <property type="match status" value="1"/>
</dbReference>
<organism evidence="8">
    <name type="scientific">mine drainage metagenome</name>
    <dbReference type="NCBI Taxonomy" id="410659"/>
    <lineage>
        <taxon>unclassified sequences</taxon>
        <taxon>metagenomes</taxon>
        <taxon>ecological metagenomes</taxon>
    </lineage>
</organism>
<dbReference type="PIRSF" id="PIRSF000521">
    <property type="entry name" value="Transaminase_4ab_Lys_Orn"/>
    <property type="match status" value="1"/>
</dbReference>
<keyword evidence="4" id="KW-0028">Amino-acid biosynthesis</keyword>
<comment type="cofactor">
    <cofactor evidence="1">
        <name>pyridoxal 5'-phosphate</name>
        <dbReference type="ChEBI" id="CHEBI:597326"/>
    </cofactor>
</comment>
<dbReference type="InterPro" id="IPR005814">
    <property type="entry name" value="Aminotrans_3"/>
</dbReference>
<evidence type="ECO:0000256" key="4">
    <source>
        <dbReference type="ARBA" id="ARBA00022605"/>
    </source>
</evidence>
<evidence type="ECO:0000256" key="1">
    <source>
        <dbReference type="ARBA" id="ARBA00001933"/>
    </source>
</evidence>
<dbReference type="HAMAP" id="MF_01107">
    <property type="entry name" value="ArgD_aminotrans_3"/>
    <property type="match status" value="1"/>
</dbReference>
<dbReference type="InterPro" id="IPR015422">
    <property type="entry name" value="PyrdxlP-dep_Trfase_small"/>
</dbReference>
<dbReference type="GO" id="GO:0006526">
    <property type="term" value="P:L-arginine biosynthetic process"/>
    <property type="evidence" value="ECO:0007669"/>
    <property type="project" value="UniProtKB-ARBA"/>
</dbReference>
<comment type="subcellular location">
    <subcellularLocation>
        <location evidence="2">Mitochondrion</location>
    </subcellularLocation>
</comment>
<dbReference type="InterPro" id="IPR050103">
    <property type="entry name" value="Class-III_PLP-dep_AT"/>
</dbReference>
<evidence type="ECO:0000256" key="3">
    <source>
        <dbReference type="ARBA" id="ARBA00022576"/>
    </source>
</evidence>